<gene>
    <name evidence="5" type="primary">allA</name>
    <name evidence="5" type="ORF">NCTC12722_01098</name>
</gene>
<organism evidence="5 6">
    <name type="scientific">Afipia felis</name>
    <name type="common">Cat scratch disease bacillus</name>
    <dbReference type="NCBI Taxonomy" id="1035"/>
    <lineage>
        <taxon>Bacteria</taxon>
        <taxon>Pseudomonadati</taxon>
        <taxon>Pseudomonadota</taxon>
        <taxon>Alphaproteobacteria</taxon>
        <taxon>Hyphomicrobiales</taxon>
        <taxon>Nitrobacteraceae</taxon>
        <taxon>Afipia</taxon>
    </lineage>
</organism>
<evidence type="ECO:0000256" key="1">
    <source>
        <dbReference type="ARBA" id="ARBA00011738"/>
    </source>
</evidence>
<dbReference type="PANTHER" id="PTHR21221">
    <property type="entry name" value="UREIDOGLYCOLATE HYDROLASE"/>
    <property type="match status" value="1"/>
</dbReference>
<dbReference type="OrthoDB" id="9804602at2"/>
<dbReference type="EC" id="3.5.1.116" evidence="5"/>
<name>A0A380W5Q9_AFIFE</name>
<evidence type="ECO:0000256" key="4">
    <source>
        <dbReference type="ARBA" id="ARBA00047684"/>
    </source>
</evidence>
<dbReference type="Gene3D" id="2.60.120.480">
    <property type="entry name" value="Ureidoglycolate hydrolase"/>
    <property type="match status" value="1"/>
</dbReference>
<dbReference type="GO" id="GO:0004848">
    <property type="term" value="F:ureidoglycolate hydrolase activity"/>
    <property type="evidence" value="ECO:0007669"/>
    <property type="project" value="UniProtKB-EC"/>
</dbReference>
<dbReference type="RefSeq" id="WP_002718698.1">
    <property type="nucleotide sequence ID" value="NZ_UFSI01000001.1"/>
</dbReference>
<dbReference type="SUPFAM" id="SSF51182">
    <property type="entry name" value="RmlC-like cupins"/>
    <property type="match status" value="1"/>
</dbReference>
<dbReference type="PANTHER" id="PTHR21221:SF1">
    <property type="entry name" value="UREIDOGLYCOLATE LYASE"/>
    <property type="match status" value="1"/>
</dbReference>
<proteinExistence type="predicted"/>
<dbReference type="GO" id="GO:0006144">
    <property type="term" value="P:purine nucleobase metabolic process"/>
    <property type="evidence" value="ECO:0007669"/>
    <property type="project" value="UniProtKB-KW"/>
</dbReference>
<evidence type="ECO:0000256" key="2">
    <source>
        <dbReference type="ARBA" id="ARBA00022631"/>
    </source>
</evidence>
<reference evidence="5 6" key="1">
    <citation type="submission" date="2018-06" db="EMBL/GenBank/DDBJ databases">
        <authorList>
            <consortium name="Pathogen Informatics"/>
            <person name="Doyle S."/>
        </authorList>
    </citation>
    <scope>NUCLEOTIDE SEQUENCE [LARGE SCALE GENOMIC DNA]</scope>
    <source>
        <strain evidence="5 6">NCTC12722</strain>
    </source>
</reference>
<dbReference type="InterPro" id="IPR007247">
    <property type="entry name" value="Ureidogly_lyase"/>
</dbReference>
<dbReference type="PIRSF" id="PIRSF017306">
    <property type="entry name" value="Ureidogly_hydro"/>
    <property type="match status" value="1"/>
</dbReference>
<sequence length="168" mass="18655">MSRTIYAKPLTREGFAPFGDVIDKSGVDERIPINNGHARRLPPLGEAVSHGPGSKVAISIVEGYPYYCPLRLELVERHPLGSQAFIPLSPQPFLVIVCRDEAGVPGTPQAFITSPYQGVNYHHNVWHGVLTPLDRPQDFLIIDRLGEGSNLEEYKFDCPWEIELPPTA</sequence>
<keyword evidence="5" id="KW-0378">Hydrolase</keyword>
<dbReference type="CDD" id="cd20298">
    <property type="entry name" value="cupin_UAH"/>
    <property type="match status" value="1"/>
</dbReference>
<evidence type="ECO:0000313" key="6">
    <source>
        <dbReference type="Proteomes" id="UP000254343"/>
    </source>
</evidence>
<dbReference type="Pfam" id="PF04115">
    <property type="entry name" value="Ureidogly_lyase"/>
    <property type="match status" value="1"/>
</dbReference>
<dbReference type="InterPro" id="IPR047233">
    <property type="entry name" value="UAH_cupin"/>
</dbReference>
<dbReference type="GO" id="GO:0000256">
    <property type="term" value="P:allantoin catabolic process"/>
    <property type="evidence" value="ECO:0007669"/>
    <property type="project" value="InterPro"/>
</dbReference>
<dbReference type="NCBIfam" id="NF009932">
    <property type="entry name" value="PRK13395.1"/>
    <property type="match status" value="1"/>
</dbReference>
<evidence type="ECO:0000313" key="5">
    <source>
        <dbReference type="EMBL" id="SUU83919.1"/>
    </source>
</evidence>
<dbReference type="EMBL" id="UIGB01000001">
    <property type="protein sequence ID" value="SUU83919.1"/>
    <property type="molecule type" value="Genomic_DNA"/>
</dbReference>
<comment type="catalytic activity">
    <reaction evidence="4">
        <text>(S)-ureidoglycolate = urea + glyoxylate</text>
        <dbReference type="Rhea" id="RHEA:11304"/>
        <dbReference type="ChEBI" id="CHEBI:16199"/>
        <dbReference type="ChEBI" id="CHEBI:36655"/>
        <dbReference type="ChEBI" id="CHEBI:57296"/>
        <dbReference type="EC" id="4.3.2.3"/>
    </reaction>
</comment>
<protein>
    <submittedName>
        <fullName evidence="5">Ureidoglycolate hydrolase</fullName>
        <ecNumber evidence="5">3.5.1.116</ecNumber>
    </submittedName>
</protein>
<keyword evidence="3" id="KW-0456">Lyase</keyword>
<evidence type="ECO:0000256" key="3">
    <source>
        <dbReference type="ARBA" id="ARBA00023239"/>
    </source>
</evidence>
<dbReference type="GO" id="GO:0050385">
    <property type="term" value="F:ureidoglycolate lyase activity"/>
    <property type="evidence" value="ECO:0007669"/>
    <property type="project" value="UniProtKB-EC"/>
</dbReference>
<comment type="subunit">
    <text evidence="1">Homodimer.</text>
</comment>
<dbReference type="Proteomes" id="UP000254343">
    <property type="component" value="Unassembled WGS sequence"/>
</dbReference>
<keyword evidence="2" id="KW-0659">Purine metabolism</keyword>
<dbReference type="InterPro" id="IPR011051">
    <property type="entry name" value="RmlC_Cupin_sf"/>
</dbReference>
<accession>A0A380W5Q9</accession>
<dbReference type="InterPro" id="IPR024060">
    <property type="entry name" value="Ureidoglycolate_lyase_dom_sf"/>
</dbReference>
<dbReference type="AlphaFoldDB" id="A0A380W5Q9"/>